<organism evidence="2 3">
    <name type="scientific">Ceratopteris richardii</name>
    <name type="common">Triangle waterfern</name>
    <dbReference type="NCBI Taxonomy" id="49495"/>
    <lineage>
        <taxon>Eukaryota</taxon>
        <taxon>Viridiplantae</taxon>
        <taxon>Streptophyta</taxon>
        <taxon>Embryophyta</taxon>
        <taxon>Tracheophyta</taxon>
        <taxon>Polypodiopsida</taxon>
        <taxon>Polypodiidae</taxon>
        <taxon>Polypodiales</taxon>
        <taxon>Pteridineae</taxon>
        <taxon>Pteridaceae</taxon>
        <taxon>Parkerioideae</taxon>
        <taxon>Ceratopteris</taxon>
    </lineage>
</organism>
<feature type="compositionally biased region" description="Low complexity" evidence="1">
    <location>
        <begin position="297"/>
        <end position="311"/>
    </location>
</feature>
<accession>A0A8T2VDU3</accession>
<evidence type="ECO:0000313" key="2">
    <source>
        <dbReference type="EMBL" id="KAH7445522.1"/>
    </source>
</evidence>
<feature type="region of interest" description="Disordered" evidence="1">
    <location>
        <begin position="90"/>
        <end position="120"/>
    </location>
</feature>
<proteinExistence type="predicted"/>
<feature type="compositionally biased region" description="Basic and acidic residues" evidence="1">
    <location>
        <begin position="1"/>
        <end position="11"/>
    </location>
</feature>
<feature type="region of interest" description="Disordered" evidence="1">
    <location>
        <begin position="1"/>
        <end position="28"/>
    </location>
</feature>
<comment type="caution">
    <text evidence="2">The sequence shown here is derived from an EMBL/GenBank/DDBJ whole genome shotgun (WGS) entry which is preliminary data.</text>
</comment>
<feature type="region of interest" description="Disordered" evidence="1">
    <location>
        <begin position="275"/>
        <end position="320"/>
    </location>
</feature>
<evidence type="ECO:0000256" key="1">
    <source>
        <dbReference type="SAM" id="MobiDB-lite"/>
    </source>
</evidence>
<dbReference type="AlphaFoldDB" id="A0A8T2VDU3"/>
<feature type="compositionally biased region" description="Polar residues" evidence="1">
    <location>
        <begin position="111"/>
        <end position="120"/>
    </location>
</feature>
<name>A0A8T2VDU3_CERRI</name>
<keyword evidence="3" id="KW-1185">Reference proteome</keyword>
<dbReference type="Proteomes" id="UP000825935">
    <property type="component" value="Chromosome 1"/>
</dbReference>
<gene>
    <name evidence="2" type="ORF">KP509_01G013000</name>
</gene>
<feature type="compositionally biased region" description="Polar residues" evidence="1">
    <location>
        <begin position="275"/>
        <end position="287"/>
    </location>
</feature>
<feature type="compositionally biased region" description="Polar residues" evidence="1">
    <location>
        <begin position="94"/>
        <end position="104"/>
    </location>
</feature>
<protein>
    <submittedName>
        <fullName evidence="2">Uncharacterized protein</fullName>
    </submittedName>
</protein>
<dbReference type="OrthoDB" id="1923324at2759"/>
<reference evidence="2" key="1">
    <citation type="submission" date="2021-08" db="EMBL/GenBank/DDBJ databases">
        <title>WGS assembly of Ceratopteris richardii.</title>
        <authorList>
            <person name="Marchant D.B."/>
            <person name="Chen G."/>
            <person name="Jenkins J."/>
            <person name="Shu S."/>
            <person name="Leebens-Mack J."/>
            <person name="Grimwood J."/>
            <person name="Schmutz J."/>
            <person name="Soltis P."/>
            <person name="Soltis D."/>
            <person name="Chen Z.-H."/>
        </authorList>
    </citation>
    <scope>NUCLEOTIDE SEQUENCE</scope>
    <source>
        <strain evidence="2">Whitten #5841</strain>
        <tissue evidence="2">Leaf</tissue>
    </source>
</reference>
<sequence>MMSKGSERQPLGDRTLAMAAGKRQSIKREQGSDPWLFLEVIDAPQWVDLPLEARSIGKENIDPWFESVHEHHAVSLAGYNRSMSWVHSEKSLGKTGSRSNNSQSKGGGYTMNGTNQEKSQNMMKVKTSDSGCFSKTKGRGNTMNGASLVRVQNTVKIKAFEHRNFSRIKDSDPQKKAIGSLSSYSYSKAHLPLSKSHCSVDSRCRSSDVNNTLEYEQSRSSEDPSSNCSDMSTVTSSLRTCTLEEKSSVDMQWRNICFLRSKACAVQHGSMNSICTPSGSSSDSGNEPVQDPKKRSSLCSDSSSVSSSSQSRGLEPKSLVNVRRGSIKQLRVGGCGSDGERDLAALVAQHNQKILNLKLQGCKKGLCQL</sequence>
<dbReference type="EMBL" id="CM035406">
    <property type="protein sequence ID" value="KAH7445522.1"/>
    <property type="molecule type" value="Genomic_DNA"/>
</dbReference>
<evidence type="ECO:0000313" key="3">
    <source>
        <dbReference type="Proteomes" id="UP000825935"/>
    </source>
</evidence>